<dbReference type="GO" id="GO:0046983">
    <property type="term" value="F:protein dimerization activity"/>
    <property type="evidence" value="ECO:0007669"/>
    <property type="project" value="InterPro"/>
</dbReference>
<evidence type="ECO:0000313" key="3">
    <source>
        <dbReference type="Proteomes" id="UP000801492"/>
    </source>
</evidence>
<feature type="domain" description="HAT C-terminal dimerisation" evidence="1">
    <location>
        <begin position="122"/>
        <end position="179"/>
    </location>
</feature>
<proteinExistence type="predicted"/>
<feature type="domain" description="HAT C-terminal dimerisation" evidence="1">
    <location>
        <begin position="8"/>
        <end position="69"/>
    </location>
</feature>
<dbReference type="AlphaFoldDB" id="A0A8K0GAG0"/>
<evidence type="ECO:0000313" key="2">
    <source>
        <dbReference type="EMBL" id="KAF2897540.1"/>
    </source>
</evidence>
<dbReference type="PANTHER" id="PTHR46289:SF14">
    <property type="entry name" value="DUF4371 DOMAIN-CONTAINING PROTEIN"/>
    <property type="match status" value="1"/>
</dbReference>
<reference evidence="2" key="1">
    <citation type="submission" date="2019-08" db="EMBL/GenBank/DDBJ databases">
        <title>The genome of the North American firefly Photinus pyralis.</title>
        <authorList>
            <consortium name="Photinus pyralis genome working group"/>
            <person name="Fallon T.R."/>
            <person name="Sander Lower S.E."/>
            <person name="Weng J.-K."/>
        </authorList>
    </citation>
    <scope>NUCLEOTIDE SEQUENCE</scope>
    <source>
        <strain evidence="2">TRF0915ILg1</strain>
        <tissue evidence="2">Whole body</tissue>
    </source>
</reference>
<organism evidence="2 3">
    <name type="scientific">Ignelater luminosus</name>
    <name type="common">Cucubano</name>
    <name type="synonym">Pyrophorus luminosus</name>
    <dbReference type="NCBI Taxonomy" id="2038154"/>
    <lineage>
        <taxon>Eukaryota</taxon>
        <taxon>Metazoa</taxon>
        <taxon>Ecdysozoa</taxon>
        <taxon>Arthropoda</taxon>
        <taxon>Hexapoda</taxon>
        <taxon>Insecta</taxon>
        <taxon>Pterygota</taxon>
        <taxon>Neoptera</taxon>
        <taxon>Endopterygota</taxon>
        <taxon>Coleoptera</taxon>
        <taxon>Polyphaga</taxon>
        <taxon>Elateriformia</taxon>
        <taxon>Elateroidea</taxon>
        <taxon>Elateridae</taxon>
        <taxon>Agrypninae</taxon>
        <taxon>Pyrophorini</taxon>
        <taxon>Ignelater</taxon>
    </lineage>
</organism>
<evidence type="ECO:0000259" key="1">
    <source>
        <dbReference type="Pfam" id="PF05699"/>
    </source>
</evidence>
<protein>
    <recommendedName>
        <fullName evidence="1">HAT C-terminal dimerisation domain-containing protein</fullName>
    </recommendedName>
</protein>
<dbReference type="EMBL" id="VTPC01004079">
    <property type="protein sequence ID" value="KAF2897540.1"/>
    <property type="molecule type" value="Genomic_DNA"/>
</dbReference>
<dbReference type="InterPro" id="IPR052958">
    <property type="entry name" value="IFN-induced_PKR_regulator"/>
</dbReference>
<dbReference type="InterPro" id="IPR008906">
    <property type="entry name" value="HATC_C_dom"/>
</dbReference>
<dbReference type="OrthoDB" id="6747455at2759"/>
<accession>A0A8K0GAG0</accession>
<sequence>MDALAFLLQNNTKLFPNVEALLKILVTIPVTTASNERTFSTLRRLKTYLRNTTREDRLNGLALLNIHREIPVSVDEQQDVIYYSLYIEQENLLTEISLWKNKWIDSKKELPANAVDALNTCSKQLLFPNVTSLIKILTLPVTTATPELTFFALKRLKTYLKNSTGKMRLTGLALMSVHRAAELIYLPRHPEKKILFSVENSHQYLEKHVFLVFGAPQLLLSDNGMQFANEGSVPLTESFFGTTDVEMSLAGRVDLNENPKQLPKIFQESVGEEISIENEKKKPKQYTKDFRNVTEFHMKEKIMEICRNKSDDLGKQVLINLINTINLVAAGGKYHLTCYKNLSREIPSSSKQSQGYNEKQTAFLKLCEYMENSNECQFSLQYLNEEFESFCDIKETYVTRWMKEKLQRYFGDRISITKFSGKITMITLTDTLQTIPTEKFYSEKCRTIEEERLEIVKAASEIIREDIRKLVFDGYNNIPSTKDEEHRRRRQKKIPLKLFLLEQLLKKYFDKKNLSTFEANGDANTSIVDTAILLANEQPDKSITIVGEDTDLLVLSIALGKNFPNLFFKKSERGVTEDVIYHATKAHERLGLPLVENILFIHAVNRCDTTSYPYKRGKNAALNVLNKYKYIHEKLQVFNNPNASVDMLLDIGHRFMLMMYGLEATSNINEEERNNSIARQTLGNSLSPKFGWKVFNNQLFLVTM</sequence>
<dbReference type="Pfam" id="PF05699">
    <property type="entry name" value="Dimer_Tnp_hAT"/>
    <property type="match status" value="2"/>
</dbReference>
<comment type="caution">
    <text evidence="2">The sequence shown here is derived from an EMBL/GenBank/DDBJ whole genome shotgun (WGS) entry which is preliminary data.</text>
</comment>
<keyword evidence="3" id="KW-1185">Reference proteome</keyword>
<dbReference type="PANTHER" id="PTHR46289">
    <property type="entry name" value="52 KDA REPRESSOR OF THE INHIBITOR OF THE PROTEIN KINASE-LIKE PROTEIN-RELATED"/>
    <property type="match status" value="1"/>
</dbReference>
<name>A0A8K0GAG0_IGNLU</name>
<dbReference type="Proteomes" id="UP000801492">
    <property type="component" value="Unassembled WGS sequence"/>
</dbReference>
<gene>
    <name evidence="2" type="ORF">ILUMI_08635</name>
</gene>